<feature type="chain" id="PRO_5002081445" description="DUF2612 domain-containing protein" evidence="1">
    <location>
        <begin position="32"/>
        <end position="207"/>
    </location>
</feature>
<accession>A0A0B1R2H7</accession>
<name>A0A0B1R2H7_9GAMM</name>
<dbReference type="Proteomes" id="UP000030853">
    <property type="component" value="Unassembled WGS sequence"/>
</dbReference>
<sequence>MPFMNRSFVERVALTLALITGLAGSALSSDAASDFGAAYDQIIDRFEVTALILKPTQHEAMRAIFRDMHLTPYADSADGQYVLDATGRADVMSVLQKYGAVQRQLHERGPLGNDGHASVFYGGPTAQFSASLKVRFIPSVRQFPPVLIVDYSLKASPELPAYVGTASNDINRLRYVSGGSVLLPDKGALMSVRETADGYLIWIISVN</sequence>
<evidence type="ECO:0000313" key="3">
    <source>
        <dbReference type="Proteomes" id="UP000030853"/>
    </source>
</evidence>
<evidence type="ECO:0000313" key="2">
    <source>
        <dbReference type="EMBL" id="KHJ65881.1"/>
    </source>
</evidence>
<reference evidence="2 3" key="1">
    <citation type="submission" date="2014-11" db="EMBL/GenBank/DDBJ databases">
        <title>Genome sequencing of Pantoea rodasii ND03.</title>
        <authorList>
            <person name="Muhamad Yunos N.Y."/>
            <person name="Chan K.-G."/>
        </authorList>
    </citation>
    <scope>NUCLEOTIDE SEQUENCE [LARGE SCALE GENOMIC DNA]</scope>
    <source>
        <strain evidence="2 3">ND03</strain>
    </source>
</reference>
<gene>
    <name evidence="2" type="ORF">QU24_22155</name>
</gene>
<dbReference type="AlphaFoldDB" id="A0A0B1R2H7"/>
<keyword evidence="1" id="KW-0732">Signal</keyword>
<evidence type="ECO:0000256" key="1">
    <source>
        <dbReference type="SAM" id="SignalP"/>
    </source>
</evidence>
<evidence type="ECO:0008006" key="4">
    <source>
        <dbReference type="Google" id="ProtNLM"/>
    </source>
</evidence>
<comment type="caution">
    <text evidence="2">The sequence shown here is derived from an EMBL/GenBank/DDBJ whole genome shotgun (WGS) entry which is preliminary data.</text>
</comment>
<proteinExistence type="predicted"/>
<dbReference type="EMBL" id="JTJJ01000102">
    <property type="protein sequence ID" value="KHJ65881.1"/>
    <property type="molecule type" value="Genomic_DNA"/>
</dbReference>
<feature type="signal peptide" evidence="1">
    <location>
        <begin position="1"/>
        <end position="31"/>
    </location>
</feature>
<protein>
    <recommendedName>
        <fullName evidence="4">DUF2612 domain-containing protein</fullName>
    </recommendedName>
</protein>
<organism evidence="2 3">
    <name type="scientific">Pantoea rodasii</name>
    <dbReference type="NCBI Taxonomy" id="1076549"/>
    <lineage>
        <taxon>Bacteria</taxon>
        <taxon>Pseudomonadati</taxon>
        <taxon>Pseudomonadota</taxon>
        <taxon>Gammaproteobacteria</taxon>
        <taxon>Enterobacterales</taxon>
        <taxon>Erwiniaceae</taxon>
        <taxon>Pantoea</taxon>
    </lineage>
</organism>